<evidence type="ECO:0000313" key="1">
    <source>
        <dbReference type="EMBL" id="VDH06592.1"/>
    </source>
</evidence>
<gene>
    <name evidence="1" type="ORF">NCTC12929_02237</name>
</gene>
<organism evidence="1 2">
    <name type="scientific">Bergeyella zoohelcum</name>
    <dbReference type="NCBI Taxonomy" id="1015"/>
    <lineage>
        <taxon>Bacteria</taxon>
        <taxon>Pseudomonadati</taxon>
        <taxon>Bacteroidota</taxon>
        <taxon>Flavobacteriia</taxon>
        <taxon>Flavobacteriales</taxon>
        <taxon>Weeksellaceae</taxon>
        <taxon>Bergeyella</taxon>
    </lineage>
</organism>
<reference evidence="1 2" key="1">
    <citation type="submission" date="2018-11" db="EMBL/GenBank/DDBJ databases">
        <authorList>
            <consortium name="Pathogen Informatics"/>
        </authorList>
    </citation>
    <scope>NUCLEOTIDE SEQUENCE [LARGE SCALE GENOMIC DNA]</scope>
    <source>
        <strain evidence="1 2">NCTC12929</strain>
    </source>
</reference>
<comment type="caution">
    <text evidence="1">The sequence shown here is derived from an EMBL/GenBank/DDBJ whole genome shotgun (WGS) entry which is preliminary data.</text>
</comment>
<evidence type="ECO:0000313" key="2">
    <source>
        <dbReference type="Proteomes" id="UP000270205"/>
    </source>
</evidence>
<evidence type="ECO:0008006" key="3">
    <source>
        <dbReference type="Google" id="ProtNLM"/>
    </source>
</evidence>
<dbReference type="AlphaFoldDB" id="A0A7Z9CHY2"/>
<dbReference type="Proteomes" id="UP000270205">
    <property type="component" value="Unassembled WGS sequence"/>
</dbReference>
<sequence>MSKLSNKISLIKEIINKIEYPVLSKMEFKNLLSQINNIWGLMSITPNEIKEFLIKNKIIIQEKVILDDTSSFIYLLPNINIDIFDIASIRSRKSYFSFYSALHIHNLTLQIPKQIYLTLERPSLVQSNSLELVQENIDRAFSKPPRATSNKRFYNNFTINFINAQHQNNIGIVSFRNHYKISDLERTLIDISVRPFYAGGVTQVLEAFENAKDLLNTDKLYEYYSKMNYTYPYHQVIGFYLEKAGYEEKDYLKFLEHKQININFYLTYNILHKEFSDKWKLYYPKGL</sequence>
<dbReference type="RefSeq" id="WP_002664663.1">
    <property type="nucleotide sequence ID" value="NZ_UFTL01000002.1"/>
</dbReference>
<protein>
    <recommendedName>
        <fullName evidence="3">AbiEi antitoxin C-terminal domain-containing protein</fullName>
    </recommendedName>
</protein>
<dbReference type="EMBL" id="UYIV01000002">
    <property type="protein sequence ID" value="VDH06592.1"/>
    <property type="molecule type" value="Genomic_DNA"/>
</dbReference>
<name>A0A7Z9CHY2_9FLAO</name>
<proteinExistence type="predicted"/>
<accession>A0A7Z9CHY2</accession>